<dbReference type="Gene3D" id="1.20.120.50">
    <property type="entry name" value="Hemerythrin-like"/>
    <property type="match status" value="1"/>
</dbReference>
<reference evidence="5 6" key="1">
    <citation type="journal article" date="2018" name="Nat. Biotechnol.">
        <title>A standardized bacterial taxonomy based on genome phylogeny substantially revises the tree of life.</title>
        <authorList>
            <person name="Parks D.H."/>
            <person name="Chuvochina M."/>
            <person name="Waite D.W."/>
            <person name="Rinke C."/>
            <person name="Skarshewski A."/>
            <person name="Chaumeil P.A."/>
            <person name="Hugenholtz P."/>
        </authorList>
    </citation>
    <scope>NUCLEOTIDE SEQUENCE [LARGE SCALE GENOMIC DNA]</scope>
    <source>
        <strain evidence="5">UBA10948</strain>
    </source>
</reference>
<keyword evidence="3" id="KW-0408">Iron</keyword>
<dbReference type="NCBIfam" id="NF033749">
    <property type="entry name" value="bact_hemeryth"/>
    <property type="match status" value="1"/>
</dbReference>
<evidence type="ECO:0000256" key="3">
    <source>
        <dbReference type="ARBA" id="ARBA00023004"/>
    </source>
</evidence>
<evidence type="ECO:0000259" key="4">
    <source>
        <dbReference type="Pfam" id="PF01814"/>
    </source>
</evidence>
<dbReference type="SUPFAM" id="SSF47188">
    <property type="entry name" value="Hemerythrin-like"/>
    <property type="match status" value="1"/>
</dbReference>
<name>A0A354YSZ8_9FIRM</name>
<dbReference type="PANTHER" id="PTHR37164">
    <property type="entry name" value="BACTERIOHEMERYTHRIN"/>
    <property type="match status" value="1"/>
</dbReference>
<evidence type="ECO:0000313" key="5">
    <source>
        <dbReference type="EMBL" id="HBK52314.1"/>
    </source>
</evidence>
<gene>
    <name evidence="5" type="ORF">DDZ44_00050</name>
</gene>
<proteinExistence type="inferred from homology"/>
<dbReference type="Pfam" id="PF01814">
    <property type="entry name" value="Hemerythrin"/>
    <property type="match status" value="1"/>
</dbReference>
<dbReference type="InterPro" id="IPR050669">
    <property type="entry name" value="Hemerythrin"/>
</dbReference>
<sequence length="130" mass="15623">MIKWKDEYSVGVEHIDEQHRRLFEIAGRAYDLLKDELVVDKYDRIVAILGELKDYSVFHFHSEEEYMKSIGYRKFLSHKVIHDDFIEKINGIDLDQVDENQDKYLLDILDFIVRWIDGHILGQDKQYMQS</sequence>
<dbReference type="RefSeq" id="WP_061213501.1">
    <property type="nucleotide sequence ID" value="NZ_DCDX01000152.1"/>
</dbReference>
<dbReference type="AlphaFoldDB" id="A0A354YSZ8"/>
<dbReference type="STRING" id="378794.GCA_001570625_00984"/>
<dbReference type="InterPro" id="IPR016131">
    <property type="entry name" value="Haemerythrin_Fe_BS"/>
</dbReference>
<dbReference type="InterPro" id="IPR035938">
    <property type="entry name" value="Hemerythrin-like_sf"/>
</dbReference>
<dbReference type="CDD" id="cd12107">
    <property type="entry name" value="Hemerythrin"/>
    <property type="match status" value="1"/>
</dbReference>
<dbReference type="InterPro" id="IPR012312">
    <property type="entry name" value="Hemerythrin-like"/>
</dbReference>
<keyword evidence="2" id="KW-0479">Metal-binding</keyword>
<organism evidence="5 6">
    <name type="scientific">Syntrophomonas wolfei</name>
    <dbReference type="NCBI Taxonomy" id="863"/>
    <lineage>
        <taxon>Bacteria</taxon>
        <taxon>Bacillati</taxon>
        <taxon>Bacillota</taxon>
        <taxon>Clostridia</taxon>
        <taxon>Eubacteriales</taxon>
        <taxon>Syntrophomonadaceae</taxon>
        <taxon>Syntrophomonas</taxon>
    </lineage>
</organism>
<accession>A0A354YSZ8</accession>
<feature type="domain" description="Hemerythrin-like" evidence="4">
    <location>
        <begin position="11"/>
        <end position="128"/>
    </location>
</feature>
<comment type="caution">
    <text evidence="5">The sequence shown here is derived from an EMBL/GenBank/DDBJ whole genome shotgun (WGS) entry which is preliminary data.</text>
</comment>
<comment type="similarity">
    <text evidence="1">Belongs to the hemerythrin family.</text>
</comment>
<evidence type="ECO:0000256" key="2">
    <source>
        <dbReference type="ARBA" id="ARBA00022723"/>
    </source>
</evidence>
<protein>
    <submittedName>
        <fullName evidence="5">Bacteriohemerythrin</fullName>
    </submittedName>
</protein>
<dbReference type="Proteomes" id="UP000263273">
    <property type="component" value="Unassembled WGS sequence"/>
</dbReference>
<dbReference type="EMBL" id="DNZF01000002">
    <property type="protein sequence ID" value="HBK52314.1"/>
    <property type="molecule type" value="Genomic_DNA"/>
</dbReference>
<evidence type="ECO:0000256" key="1">
    <source>
        <dbReference type="ARBA" id="ARBA00010587"/>
    </source>
</evidence>
<dbReference type="PANTHER" id="PTHR37164:SF1">
    <property type="entry name" value="BACTERIOHEMERYTHRIN"/>
    <property type="match status" value="1"/>
</dbReference>
<evidence type="ECO:0000313" key="6">
    <source>
        <dbReference type="Proteomes" id="UP000263273"/>
    </source>
</evidence>
<dbReference type="NCBIfam" id="TIGR02481">
    <property type="entry name" value="hemeryth_dom"/>
    <property type="match status" value="1"/>
</dbReference>
<dbReference type="PROSITE" id="PS00550">
    <property type="entry name" value="HEMERYTHRINS"/>
    <property type="match status" value="1"/>
</dbReference>
<dbReference type="InterPro" id="IPR012827">
    <property type="entry name" value="Hemerythrin_metal-bd"/>
</dbReference>
<dbReference type="GO" id="GO:0046872">
    <property type="term" value="F:metal ion binding"/>
    <property type="evidence" value="ECO:0007669"/>
    <property type="project" value="UniProtKB-KW"/>
</dbReference>